<dbReference type="RefSeq" id="WP_012900913.1">
    <property type="nucleotide sequence ID" value="NC_013665.1"/>
</dbReference>
<evidence type="ECO:0000313" key="2">
    <source>
        <dbReference type="Proteomes" id="UP000001882"/>
    </source>
</evidence>
<dbReference type="InParanoid" id="D1Z0L7"/>
<proteinExistence type="predicted"/>
<evidence type="ECO:0000313" key="1">
    <source>
        <dbReference type="EMBL" id="BAI62239.1"/>
    </source>
</evidence>
<name>D1Z0L7_METPS</name>
<reference evidence="1 2" key="2">
    <citation type="journal article" date="2008" name="Int. J. Syst. Evol. Microbiol.">
        <title>Methanocella paludicola gen. nov., sp. nov., a methane-producing archaeon, the first isolate of the lineage 'Rice Cluster I', and proposal of the new archaeal order Methanocellales ord. nov.</title>
        <authorList>
            <person name="Sakai S."/>
            <person name="Imachi H."/>
            <person name="Hanada S."/>
            <person name="Ohashi A."/>
            <person name="Harada H."/>
            <person name="Kamagata Y."/>
        </authorList>
    </citation>
    <scope>NUCLEOTIDE SEQUENCE [LARGE SCALE GENOMIC DNA]</scope>
    <source>
        <strain evidence="2">DSM 17711 / JCM 13418 / NBRC 101707 / SANAE</strain>
    </source>
</reference>
<dbReference type="KEGG" id="mpd:MCP_2167"/>
<reference evidence="1 2" key="1">
    <citation type="journal article" date="2007" name="Appl. Environ. Microbiol.">
        <title>Isolation of key methanogens for global methane emission from rice paddy fields: a novel isolate affiliated with the clone cluster rice cluster I.</title>
        <authorList>
            <person name="Sakai S."/>
            <person name="Imachi H."/>
            <person name="Sekiguchi Y."/>
            <person name="Ohashi A."/>
            <person name="Harada H."/>
            <person name="Kamagata Y."/>
        </authorList>
    </citation>
    <scope>NUCLEOTIDE SEQUENCE [LARGE SCALE GENOMIC DNA]</scope>
    <source>
        <strain evidence="2">DSM 17711 / JCM 13418 / NBRC 101707 / SANAE</strain>
    </source>
</reference>
<dbReference type="GeneID" id="8682014"/>
<protein>
    <submittedName>
        <fullName evidence="1">Uncharacterized protein</fullName>
    </submittedName>
</protein>
<dbReference type="Proteomes" id="UP000001882">
    <property type="component" value="Chromosome"/>
</dbReference>
<dbReference type="AlphaFoldDB" id="D1Z0L7"/>
<organism evidence="1 2">
    <name type="scientific">Methanocella paludicola (strain DSM 17711 / JCM 13418 / NBRC 101707 / SANAE)</name>
    <dbReference type="NCBI Taxonomy" id="304371"/>
    <lineage>
        <taxon>Archaea</taxon>
        <taxon>Methanobacteriati</taxon>
        <taxon>Methanobacteriota</taxon>
        <taxon>Stenosarchaea group</taxon>
        <taxon>Methanomicrobia</taxon>
        <taxon>Methanocellales</taxon>
        <taxon>Methanocellaceae</taxon>
        <taxon>Methanocella</taxon>
    </lineage>
</organism>
<sequence length="79" mass="9280">MAEFDRDLNEIKKIKNKPIKVTDEPEIESYRLQVRISPADLKRLQKLSEETCTSMSMWGSIFIHDGLDDREAKKKDKKL</sequence>
<accession>D1Z0L7</accession>
<reference evidence="2" key="3">
    <citation type="journal article" date="2011" name="PLoS ONE">
        <title>Genome sequence of a mesophilic hydrogenotrophic methanogen Methanocella paludicola, the first cultivated representative of the order Methanocellales.</title>
        <authorList>
            <person name="Sakai S."/>
            <person name="Takaki Y."/>
            <person name="Shimamura S."/>
            <person name="Sekine M."/>
            <person name="Tajima T."/>
            <person name="Kosugi H."/>
            <person name="Ichikawa N."/>
            <person name="Tasumi E."/>
            <person name="Hiraki A.T."/>
            <person name="Shimizu A."/>
            <person name="Kato Y."/>
            <person name="Nishiko R."/>
            <person name="Mori K."/>
            <person name="Fujita N."/>
            <person name="Imachi H."/>
            <person name="Takai K."/>
        </authorList>
    </citation>
    <scope>NUCLEOTIDE SEQUENCE [LARGE SCALE GENOMIC DNA]</scope>
    <source>
        <strain evidence="2">DSM 17711 / JCM 13418 / NBRC 101707 / SANAE</strain>
    </source>
</reference>
<dbReference type="EMBL" id="AP011532">
    <property type="protein sequence ID" value="BAI62239.1"/>
    <property type="molecule type" value="Genomic_DNA"/>
</dbReference>
<gene>
    <name evidence="1" type="ordered locus">MCP_2167</name>
</gene>
<keyword evidence="2" id="KW-1185">Reference proteome</keyword>